<feature type="domain" description="Endonuclease/exonuclease/phosphatase" evidence="1">
    <location>
        <begin position="10"/>
        <end position="105"/>
    </location>
</feature>
<dbReference type="AlphaFoldDB" id="A0A1B0BSW0"/>
<dbReference type="EMBL" id="JXJN01019885">
    <property type="status" value="NOT_ANNOTATED_CDS"/>
    <property type="molecule type" value="Genomic_DNA"/>
</dbReference>
<evidence type="ECO:0000313" key="2">
    <source>
        <dbReference type="EnsemblMetazoa" id="GPPI039501-PA"/>
    </source>
</evidence>
<protein>
    <recommendedName>
        <fullName evidence="1">Endonuclease/exonuclease/phosphatase domain-containing protein</fullName>
    </recommendedName>
</protein>
<dbReference type="VEuPathDB" id="VectorBase:GPPI039501"/>
<dbReference type="SUPFAM" id="SSF56219">
    <property type="entry name" value="DNase I-like"/>
    <property type="match status" value="1"/>
</dbReference>
<reference evidence="3" key="1">
    <citation type="submission" date="2015-01" db="EMBL/GenBank/DDBJ databases">
        <authorList>
            <person name="Aksoy S."/>
            <person name="Warren W."/>
            <person name="Wilson R.K."/>
        </authorList>
    </citation>
    <scope>NUCLEOTIDE SEQUENCE [LARGE SCALE GENOMIC DNA]</scope>
    <source>
        <strain evidence="3">IAEA</strain>
    </source>
</reference>
<dbReference type="Pfam" id="PF14529">
    <property type="entry name" value="Exo_endo_phos_2"/>
    <property type="match status" value="1"/>
</dbReference>
<evidence type="ECO:0000313" key="3">
    <source>
        <dbReference type="Proteomes" id="UP000092460"/>
    </source>
</evidence>
<dbReference type="EnsemblMetazoa" id="GPPI039501-RA">
    <property type="protein sequence ID" value="GPPI039501-PA"/>
    <property type="gene ID" value="GPPI039501"/>
</dbReference>
<name>A0A1B0BSW0_9MUSC</name>
<keyword evidence="3" id="KW-1185">Reference proteome</keyword>
<dbReference type="InterPro" id="IPR005135">
    <property type="entry name" value="Endo/exonuclease/phosphatase"/>
</dbReference>
<proteinExistence type="predicted"/>
<dbReference type="InterPro" id="IPR036691">
    <property type="entry name" value="Endo/exonu/phosph_ase_sf"/>
</dbReference>
<sequence>MKNKKCSARSCTRDLIISATNYNSDDFIVSKDLNVENRAWRDMVDNPNRKVLHNWLMDKPLEVAPITNATPSYSKGASFLDRFFLSSQLMEKKLEYDLPTFSNHFLPKLILGIEPSVPTLWSPRILTSHENKKWDDFHNHMESACSRITPSANKNLVNNDFINVFNIILESMHDSHSNRIEIKDQKLPIIRQYQNIF</sequence>
<accession>A0A1B0BSW0</accession>
<organism evidence="2 3">
    <name type="scientific">Glossina palpalis gambiensis</name>
    <dbReference type="NCBI Taxonomy" id="67801"/>
    <lineage>
        <taxon>Eukaryota</taxon>
        <taxon>Metazoa</taxon>
        <taxon>Ecdysozoa</taxon>
        <taxon>Arthropoda</taxon>
        <taxon>Hexapoda</taxon>
        <taxon>Insecta</taxon>
        <taxon>Pterygota</taxon>
        <taxon>Neoptera</taxon>
        <taxon>Endopterygota</taxon>
        <taxon>Diptera</taxon>
        <taxon>Brachycera</taxon>
        <taxon>Muscomorpha</taxon>
        <taxon>Hippoboscoidea</taxon>
        <taxon>Glossinidae</taxon>
        <taxon>Glossina</taxon>
    </lineage>
</organism>
<dbReference type="Gene3D" id="3.60.10.10">
    <property type="entry name" value="Endonuclease/exonuclease/phosphatase"/>
    <property type="match status" value="1"/>
</dbReference>
<evidence type="ECO:0000259" key="1">
    <source>
        <dbReference type="Pfam" id="PF14529"/>
    </source>
</evidence>
<dbReference type="GO" id="GO:0003824">
    <property type="term" value="F:catalytic activity"/>
    <property type="evidence" value="ECO:0007669"/>
    <property type="project" value="InterPro"/>
</dbReference>
<reference evidence="2" key="2">
    <citation type="submission" date="2020-05" db="UniProtKB">
        <authorList>
            <consortium name="EnsemblMetazoa"/>
        </authorList>
    </citation>
    <scope>IDENTIFICATION</scope>
    <source>
        <strain evidence="2">IAEA</strain>
    </source>
</reference>
<dbReference type="Proteomes" id="UP000092460">
    <property type="component" value="Unassembled WGS sequence"/>
</dbReference>